<dbReference type="GO" id="GO:0003989">
    <property type="term" value="F:acetyl-CoA carboxylase activity"/>
    <property type="evidence" value="ECO:0007669"/>
    <property type="project" value="InterPro"/>
</dbReference>
<evidence type="ECO:0000256" key="1">
    <source>
        <dbReference type="SAM" id="MobiDB-lite"/>
    </source>
</evidence>
<keyword evidence="3" id="KW-1185">Reference proteome</keyword>
<dbReference type="EMBL" id="JADEYC010000046">
    <property type="protein sequence ID" value="MBE9376579.1"/>
    <property type="molecule type" value="Genomic_DNA"/>
</dbReference>
<feature type="compositionally biased region" description="Basic residues" evidence="1">
    <location>
        <begin position="67"/>
        <end position="80"/>
    </location>
</feature>
<dbReference type="Pfam" id="PF13822">
    <property type="entry name" value="ACC_epsilon"/>
    <property type="match status" value="1"/>
</dbReference>
<dbReference type="Proteomes" id="UP000598360">
    <property type="component" value="Unassembled WGS sequence"/>
</dbReference>
<reference evidence="2" key="1">
    <citation type="submission" date="2020-10" db="EMBL/GenBank/DDBJ databases">
        <title>Diversity and distribution of actinomycetes associated with coral in the coast of Hainan.</title>
        <authorList>
            <person name="Li F."/>
        </authorList>
    </citation>
    <scope>NUCLEOTIDE SEQUENCE</scope>
    <source>
        <strain evidence="2">HNM0983</strain>
    </source>
</reference>
<name>A0A929BB20_9PSEU</name>
<gene>
    <name evidence="2" type="ORF">IQ251_19185</name>
</gene>
<dbReference type="InterPro" id="IPR032716">
    <property type="entry name" value="ACC_epsilon"/>
</dbReference>
<proteinExistence type="predicted"/>
<dbReference type="GO" id="GO:0004658">
    <property type="term" value="F:propionyl-CoA carboxylase activity"/>
    <property type="evidence" value="ECO:0007669"/>
    <property type="project" value="InterPro"/>
</dbReference>
<organism evidence="2 3">
    <name type="scientific">Saccharopolyspora montiporae</name>
    <dbReference type="NCBI Taxonomy" id="2781240"/>
    <lineage>
        <taxon>Bacteria</taxon>
        <taxon>Bacillati</taxon>
        <taxon>Actinomycetota</taxon>
        <taxon>Actinomycetes</taxon>
        <taxon>Pseudonocardiales</taxon>
        <taxon>Pseudonocardiaceae</taxon>
        <taxon>Saccharopolyspora</taxon>
    </lineage>
</organism>
<evidence type="ECO:0000313" key="2">
    <source>
        <dbReference type="EMBL" id="MBE9376579.1"/>
    </source>
</evidence>
<dbReference type="RefSeq" id="WP_193930438.1">
    <property type="nucleotide sequence ID" value="NZ_JADEYC010000046.1"/>
</dbReference>
<sequence>MSQDDGPAPQPDERPVLRVVRGEPDEAEIAALTTALTAAAASAAAQEPAAPPRMSVWADREAGLRHPAGRRPLRPGRHAWRASGLPG</sequence>
<protein>
    <submittedName>
        <fullName evidence="2">Acyl-CoA carboxylase subunit epsilon</fullName>
    </submittedName>
</protein>
<accession>A0A929BB20</accession>
<comment type="caution">
    <text evidence="2">The sequence shown here is derived from an EMBL/GenBank/DDBJ whole genome shotgun (WGS) entry which is preliminary data.</text>
</comment>
<feature type="region of interest" description="Disordered" evidence="1">
    <location>
        <begin position="41"/>
        <end position="87"/>
    </location>
</feature>
<evidence type="ECO:0000313" key="3">
    <source>
        <dbReference type="Proteomes" id="UP000598360"/>
    </source>
</evidence>
<dbReference type="AlphaFoldDB" id="A0A929BB20"/>